<dbReference type="InterPro" id="IPR023198">
    <property type="entry name" value="PGP-like_dom2"/>
</dbReference>
<reference evidence="2" key="1">
    <citation type="journal article" date="2019" name="Int. J. Syst. Evol. Microbiol.">
        <title>The Global Catalogue of Microorganisms (GCM) 10K type strain sequencing project: providing services to taxonomists for standard genome sequencing and annotation.</title>
        <authorList>
            <consortium name="The Broad Institute Genomics Platform"/>
            <consortium name="The Broad Institute Genome Sequencing Center for Infectious Disease"/>
            <person name="Wu L."/>
            <person name="Ma J."/>
        </authorList>
    </citation>
    <scope>NUCLEOTIDE SEQUENCE [LARGE SCALE GENOMIC DNA]</scope>
    <source>
        <strain evidence="2">JCM 17656</strain>
    </source>
</reference>
<gene>
    <name evidence="1" type="ORF">GCM10022295_04240</name>
</gene>
<sequence length="243" mass="25122">MPKAQPAAPAATFDHPLPQLRAAALLFDMDGTLVDSTALVESTWAGFCARHGTDLDEVLAFAHGRPTRETVSHFVPDPDLAAAETRRLVAHEESETGGITEIPGARAFLAALPQDSWAVVTSAGRRLAEVRLAAAGLPLPEVVVSADDVVHGKPHPEGYLQATAALGVEPADTIVFEDSDAGVRAALASGARTVVIGGLDVFGEVAAQCADFRGFQVATAPSAPGEVLLTVPTPPTGPTGDRR</sequence>
<comment type="caution">
    <text evidence="1">The sequence shown here is derived from an EMBL/GenBank/DDBJ whole genome shotgun (WGS) entry which is preliminary data.</text>
</comment>
<accession>A0ABP6UZH5</accession>
<dbReference type="PANTHER" id="PTHR43481">
    <property type="entry name" value="FRUCTOSE-1-PHOSPHATE PHOSPHATASE"/>
    <property type="match status" value="1"/>
</dbReference>
<dbReference type="InterPro" id="IPR036412">
    <property type="entry name" value="HAD-like_sf"/>
</dbReference>
<dbReference type="EMBL" id="BAABCE010000001">
    <property type="protein sequence ID" value="GAA3525350.1"/>
    <property type="molecule type" value="Genomic_DNA"/>
</dbReference>
<dbReference type="SUPFAM" id="SSF56784">
    <property type="entry name" value="HAD-like"/>
    <property type="match status" value="1"/>
</dbReference>
<dbReference type="Gene3D" id="3.40.50.1000">
    <property type="entry name" value="HAD superfamily/HAD-like"/>
    <property type="match status" value="1"/>
</dbReference>
<dbReference type="Gene3D" id="1.10.150.240">
    <property type="entry name" value="Putative phosphatase, domain 2"/>
    <property type="match status" value="1"/>
</dbReference>
<proteinExistence type="predicted"/>
<dbReference type="Pfam" id="PF13419">
    <property type="entry name" value="HAD_2"/>
    <property type="match status" value="1"/>
</dbReference>
<dbReference type="NCBIfam" id="TIGR01509">
    <property type="entry name" value="HAD-SF-IA-v3"/>
    <property type="match status" value="1"/>
</dbReference>
<name>A0ABP6UZH5_9ACTN</name>
<dbReference type="InterPro" id="IPR041492">
    <property type="entry name" value="HAD_2"/>
</dbReference>
<protein>
    <recommendedName>
        <fullName evidence="3">Sugar-phosphatase</fullName>
    </recommendedName>
</protein>
<dbReference type="RefSeq" id="WP_346179975.1">
    <property type="nucleotide sequence ID" value="NZ_BAABCE010000001.1"/>
</dbReference>
<dbReference type="PANTHER" id="PTHR43481:SF4">
    <property type="entry name" value="GLYCEROL-1-PHOSPHATE PHOSPHOHYDROLASE 1-RELATED"/>
    <property type="match status" value="1"/>
</dbReference>
<dbReference type="InterPro" id="IPR051806">
    <property type="entry name" value="HAD-like_SPP"/>
</dbReference>
<dbReference type="SFLD" id="SFLDG01129">
    <property type="entry name" value="C1.5:_HAD__Beta-PGM__Phosphata"/>
    <property type="match status" value="1"/>
</dbReference>
<dbReference type="SFLD" id="SFLDS00003">
    <property type="entry name" value="Haloacid_Dehalogenase"/>
    <property type="match status" value="1"/>
</dbReference>
<keyword evidence="2" id="KW-1185">Reference proteome</keyword>
<evidence type="ECO:0000313" key="2">
    <source>
        <dbReference type="Proteomes" id="UP001500707"/>
    </source>
</evidence>
<evidence type="ECO:0008006" key="3">
    <source>
        <dbReference type="Google" id="ProtNLM"/>
    </source>
</evidence>
<evidence type="ECO:0000313" key="1">
    <source>
        <dbReference type="EMBL" id="GAA3525350.1"/>
    </source>
</evidence>
<dbReference type="InterPro" id="IPR006439">
    <property type="entry name" value="HAD-SF_hydro_IA"/>
</dbReference>
<dbReference type="Proteomes" id="UP001500707">
    <property type="component" value="Unassembled WGS sequence"/>
</dbReference>
<organism evidence="1 2">
    <name type="scientific">Streptomyces osmaniensis</name>
    <dbReference type="NCBI Taxonomy" id="593134"/>
    <lineage>
        <taxon>Bacteria</taxon>
        <taxon>Bacillati</taxon>
        <taxon>Actinomycetota</taxon>
        <taxon>Actinomycetes</taxon>
        <taxon>Kitasatosporales</taxon>
        <taxon>Streptomycetaceae</taxon>
        <taxon>Streptomyces</taxon>
    </lineage>
</organism>
<dbReference type="InterPro" id="IPR023214">
    <property type="entry name" value="HAD_sf"/>
</dbReference>